<reference evidence="6" key="2">
    <citation type="submission" date="2014-03" db="EMBL/GenBank/DDBJ databases">
        <authorList>
            <person name="Ahn S.-J."/>
            <person name="Dermauw W."/>
            <person name="Wybouw N."/>
            <person name="Heckel D.G."/>
            <person name="Van Leeuwen T."/>
        </authorList>
    </citation>
    <scope>NUCLEOTIDE SEQUENCE</scope>
</reference>
<keyword evidence="5" id="KW-1133">Transmembrane helix</keyword>
<comment type="catalytic activity">
    <reaction evidence="5">
        <text>glucuronate acceptor + UDP-alpha-D-glucuronate = acceptor beta-D-glucuronoside + UDP + H(+)</text>
        <dbReference type="Rhea" id="RHEA:21032"/>
        <dbReference type="ChEBI" id="CHEBI:15378"/>
        <dbReference type="ChEBI" id="CHEBI:58052"/>
        <dbReference type="ChEBI" id="CHEBI:58223"/>
        <dbReference type="ChEBI" id="CHEBI:132367"/>
        <dbReference type="ChEBI" id="CHEBI:132368"/>
        <dbReference type="EC" id="2.4.1.17"/>
    </reaction>
</comment>
<dbReference type="AlphaFoldDB" id="A0A023R706"/>
<dbReference type="InterPro" id="IPR035595">
    <property type="entry name" value="UDP_glycos_trans_CS"/>
</dbReference>
<dbReference type="InterPro" id="IPR002213">
    <property type="entry name" value="UDP_glucos_trans"/>
</dbReference>
<reference evidence="6" key="1">
    <citation type="journal article" date="2014" name="Insect Biochem. Mol. Biol.">
        <title>Bacterial origin of a diverse family of UDP-glycosyltransferase genes in the Tetranychus urticae genome.</title>
        <authorList>
            <person name="Ahn S.J."/>
            <person name="Dermauw W."/>
            <person name="Wybouw N."/>
            <person name="Heckel D.G."/>
            <person name="Van Leeuwen T."/>
        </authorList>
    </citation>
    <scope>NUCLEOTIDE SEQUENCE</scope>
</reference>
<dbReference type="CDD" id="cd03784">
    <property type="entry name" value="GT1_Gtf-like"/>
    <property type="match status" value="1"/>
</dbReference>
<keyword evidence="5" id="KW-0812">Transmembrane</keyword>
<accession>A0A023R706</accession>
<comment type="subcellular location">
    <subcellularLocation>
        <location evidence="5">Membrane</location>
        <topology evidence="5">Single-pass membrane protein</topology>
    </subcellularLocation>
</comment>
<evidence type="ECO:0000256" key="2">
    <source>
        <dbReference type="ARBA" id="ARBA00022676"/>
    </source>
</evidence>
<dbReference type="SUPFAM" id="SSF53756">
    <property type="entry name" value="UDP-Glycosyltransferase/glycogen phosphorylase"/>
    <property type="match status" value="1"/>
</dbReference>
<protein>
    <recommendedName>
        <fullName evidence="5">UDP-glucuronosyltransferase</fullName>
        <ecNumber evidence="5">2.4.1.17</ecNumber>
    </recommendedName>
</protein>
<dbReference type="GO" id="GO:0015020">
    <property type="term" value="F:glucuronosyltransferase activity"/>
    <property type="evidence" value="ECO:0007669"/>
    <property type="project" value="UniProtKB-EC"/>
</dbReference>
<evidence type="ECO:0000256" key="1">
    <source>
        <dbReference type="ARBA" id="ARBA00009995"/>
    </source>
</evidence>
<name>A0A023R706_STRMM</name>
<dbReference type="GO" id="GO:0016020">
    <property type="term" value="C:membrane"/>
    <property type="evidence" value="ECO:0007669"/>
    <property type="project" value="UniProtKB-SubCell"/>
</dbReference>
<dbReference type="PANTHER" id="PTHR48043:SF159">
    <property type="entry name" value="EG:EG0003.4 PROTEIN-RELATED"/>
    <property type="match status" value="1"/>
</dbReference>
<dbReference type="EC" id="2.4.1.17" evidence="5"/>
<gene>
    <name evidence="6" type="primary">UGT214A1</name>
</gene>
<keyword evidence="5" id="KW-0472">Membrane</keyword>
<evidence type="ECO:0000313" key="6">
    <source>
        <dbReference type="EMBL" id="AHX56958.1"/>
    </source>
</evidence>
<evidence type="ECO:0000256" key="5">
    <source>
        <dbReference type="RuleBase" id="RU362059"/>
    </source>
</evidence>
<dbReference type="InterPro" id="IPR050271">
    <property type="entry name" value="UDP-glycosyltransferase"/>
</dbReference>
<keyword evidence="3 4" id="KW-0808">Transferase</keyword>
<evidence type="ECO:0000256" key="4">
    <source>
        <dbReference type="RuleBase" id="RU003718"/>
    </source>
</evidence>
<feature type="signal peptide" evidence="5">
    <location>
        <begin position="1"/>
        <end position="16"/>
    </location>
</feature>
<evidence type="ECO:0000256" key="3">
    <source>
        <dbReference type="ARBA" id="ARBA00022679"/>
    </source>
</evidence>
<sequence>MVYLYFMSVLCAMTNAGNVLLLTPFGSPSHKNLFTPTAYGLAEKGHSVTLVSIYKPKESSPNVKEVVMENLIPTSKELVYWLCKEGIDGPTVEVLNGYISTAKKMCETFFMNDLVQSWVKRKEKFDIVIVDGVLHDCLFPVANLMGKKVGALNTAALFSWIADSIDSPYPYSIIPFYLFPFKARMNFWERMINAFSFSKYDHEMQSAYYPAMEEIVRKYYPQAITISESMKNLSLVLCNGEPLLGTIRPSVPTVKYMGGIHCRPGQAVEKVFEDFIQSGKDGFIIFSLGSIFNESLMSEERKEHIFTAFSKLKYKIIWKINADMGTGVPSNVKIVKWIPQQNLLSHPKCIAFITHSGLLSLQEAVYHSVPMIVIPLFADQPMNAALVEELGIAVRLDWTNFTSDDLVKAVKTVTSLEVQSNLKKYSAIFKDVPSTSLEEAVFWTEYVMRNEIADSILRVNTHGMNLIQYFSIDVIAFILIVAFTILIILYKCMRFNYFIVKNHKRKDE</sequence>
<dbReference type="Pfam" id="PF00201">
    <property type="entry name" value="UDPGT"/>
    <property type="match status" value="1"/>
</dbReference>
<feature type="chain" id="PRO_5005101687" description="UDP-glucuronosyltransferase" evidence="5">
    <location>
        <begin position="17"/>
        <end position="508"/>
    </location>
</feature>
<dbReference type="FunFam" id="3.40.50.2000:FF:000021">
    <property type="entry name" value="UDP-glucuronosyltransferase"/>
    <property type="match status" value="1"/>
</dbReference>
<comment type="similarity">
    <text evidence="1 4">Belongs to the UDP-glycosyltransferase family.</text>
</comment>
<proteinExistence type="evidence at transcript level"/>
<keyword evidence="2 4" id="KW-0328">Glycosyltransferase</keyword>
<dbReference type="PANTHER" id="PTHR48043">
    <property type="entry name" value="EG:EG0003.4 PROTEIN-RELATED"/>
    <property type="match status" value="1"/>
</dbReference>
<keyword evidence="5" id="KW-0732">Signal</keyword>
<organism evidence="6">
    <name type="scientific">Strigamia maritima</name>
    <name type="common">European centipede</name>
    <name type="synonym">Geophilus maritimus</name>
    <dbReference type="NCBI Taxonomy" id="126957"/>
    <lineage>
        <taxon>Eukaryota</taxon>
        <taxon>Metazoa</taxon>
        <taxon>Ecdysozoa</taxon>
        <taxon>Arthropoda</taxon>
        <taxon>Myriapoda</taxon>
        <taxon>Chilopoda</taxon>
        <taxon>Pleurostigmophora</taxon>
        <taxon>Geophilomorpha</taxon>
        <taxon>Linotaeniidae</taxon>
        <taxon>Strigamia</taxon>
    </lineage>
</organism>
<feature type="transmembrane region" description="Helical" evidence="5">
    <location>
        <begin position="466"/>
        <end position="490"/>
    </location>
</feature>
<dbReference type="PROSITE" id="PS00375">
    <property type="entry name" value="UDPGT"/>
    <property type="match status" value="1"/>
</dbReference>
<dbReference type="EMBL" id="KJ584833">
    <property type="protein sequence ID" value="AHX56958.1"/>
    <property type="molecule type" value="mRNA"/>
</dbReference>
<dbReference type="Gene3D" id="3.40.50.2000">
    <property type="entry name" value="Glycogen Phosphorylase B"/>
    <property type="match status" value="1"/>
</dbReference>